<feature type="domain" description="GAG-pre-integrase" evidence="2">
    <location>
        <begin position="67"/>
        <end position="129"/>
    </location>
</feature>
<protein>
    <submittedName>
        <fullName evidence="4">Uncharacterized protein</fullName>
    </submittedName>
</protein>
<keyword evidence="5" id="KW-1185">Reference proteome</keyword>
<dbReference type="EMBL" id="KQ989535">
    <property type="protein sequence ID" value="KZV54328.1"/>
    <property type="molecule type" value="Genomic_DNA"/>
</dbReference>
<dbReference type="Pfam" id="PF13976">
    <property type="entry name" value="gag_pre-integrs"/>
    <property type="match status" value="1"/>
</dbReference>
<dbReference type="InterPro" id="IPR054722">
    <property type="entry name" value="PolX-like_BBD"/>
</dbReference>
<reference evidence="4 5" key="1">
    <citation type="journal article" date="2015" name="Proc. Natl. Acad. Sci. U.S.A.">
        <title>The resurrection genome of Boea hygrometrica: A blueprint for survival of dehydration.</title>
        <authorList>
            <person name="Xiao L."/>
            <person name="Yang G."/>
            <person name="Zhang L."/>
            <person name="Yang X."/>
            <person name="Zhao S."/>
            <person name="Ji Z."/>
            <person name="Zhou Q."/>
            <person name="Hu M."/>
            <person name="Wang Y."/>
            <person name="Chen M."/>
            <person name="Xu Y."/>
            <person name="Jin H."/>
            <person name="Xiao X."/>
            <person name="Hu G."/>
            <person name="Bao F."/>
            <person name="Hu Y."/>
            <person name="Wan P."/>
            <person name="Li L."/>
            <person name="Deng X."/>
            <person name="Kuang T."/>
            <person name="Xiang C."/>
            <person name="Zhu J.K."/>
            <person name="Oliver M.J."/>
            <person name="He Y."/>
        </authorList>
    </citation>
    <scope>NUCLEOTIDE SEQUENCE [LARGE SCALE GENOMIC DNA]</scope>
    <source>
        <strain evidence="5">cv. XS01</strain>
    </source>
</reference>
<keyword evidence="1" id="KW-0378">Hydrolase</keyword>
<gene>
    <name evidence="4" type="ORF">F511_03583</name>
</gene>
<evidence type="ECO:0000256" key="1">
    <source>
        <dbReference type="ARBA" id="ARBA00022670"/>
    </source>
</evidence>
<keyword evidence="1" id="KW-0645">Protease</keyword>
<dbReference type="OrthoDB" id="1938800at2759"/>
<proteinExistence type="predicted"/>
<dbReference type="PANTHER" id="PTHR42648">
    <property type="entry name" value="TRANSPOSASE, PUTATIVE-RELATED"/>
    <property type="match status" value="1"/>
</dbReference>
<name>A0A2Z7DAB8_9LAMI</name>
<evidence type="ECO:0000259" key="2">
    <source>
        <dbReference type="Pfam" id="PF13976"/>
    </source>
</evidence>
<dbReference type="GO" id="GO:0006508">
    <property type="term" value="P:proteolysis"/>
    <property type="evidence" value="ECO:0007669"/>
    <property type="project" value="UniProtKB-KW"/>
</dbReference>
<accession>A0A2Z7DAB8</accession>
<dbReference type="InterPro" id="IPR025724">
    <property type="entry name" value="GAG-pre-integrase_dom"/>
</dbReference>
<dbReference type="PANTHER" id="PTHR42648:SF28">
    <property type="entry name" value="TRANSPOSON-ENCODED PROTEIN WITH RIBONUCLEASE H-LIKE AND RETROVIRUS ZINC FINGER-LIKE DOMAINS"/>
    <property type="match status" value="1"/>
</dbReference>
<sequence>MGDVHLKISNGSIWKINKVRHVPRLTRNLLSVGQLDDEGHNVTFGDGSWKVSKGAMIVARGKKTGTLYMTSSCRDTLAAVDAGANSSLWHCRLGHMSEKGMKILMSNGKLPDLKSIEHKLCESCIFGKQRKVSFSKGGREPKAAKLELVHTDVWGPSPVPSEAQDTMSHSTMIRAEKFGFIF</sequence>
<evidence type="ECO:0000259" key="3">
    <source>
        <dbReference type="Pfam" id="PF22936"/>
    </source>
</evidence>
<organism evidence="4 5">
    <name type="scientific">Dorcoceras hygrometricum</name>
    <dbReference type="NCBI Taxonomy" id="472368"/>
    <lineage>
        <taxon>Eukaryota</taxon>
        <taxon>Viridiplantae</taxon>
        <taxon>Streptophyta</taxon>
        <taxon>Embryophyta</taxon>
        <taxon>Tracheophyta</taxon>
        <taxon>Spermatophyta</taxon>
        <taxon>Magnoliopsida</taxon>
        <taxon>eudicotyledons</taxon>
        <taxon>Gunneridae</taxon>
        <taxon>Pentapetalae</taxon>
        <taxon>asterids</taxon>
        <taxon>lamiids</taxon>
        <taxon>Lamiales</taxon>
        <taxon>Gesneriaceae</taxon>
        <taxon>Didymocarpoideae</taxon>
        <taxon>Trichosporeae</taxon>
        <taxon>Loxocarpinae</taxon>
        <taxon>Dorcoceras</taxon>
    </lineage>
</organism>
<dbReference type="AlphaFoldDB" id="A0A2Z7DAB8"/>
<evidence type="ECO:0000313" key="4">
    <source>
        <dbReference type="EMBL" id="KZV54328.1"/>
    </source>
</evidence>
<dbReference type="Pfam" id="PF22936">
    <property type="entry name" value="Pol_BBD"/>
    <property type="match status" value="1"/>
</dbReference>
<evidence type="ECO:0000313" key="5">
    <source>
        <dbReference type="Proteomes" id="UP000250235"/>
    </source>
</evidence>
<dbReference type="GO" id="GO:0008233">
    <property type="term" value="F:peptidase activity"/>
    <property type="evidence" value="ECO:0007669"/>
    <property type="project" value="UniProtKB-KW"/>
</dbReference>
<dbReference type="InterPro" id="IPR039537">
    <property type="entry name" value="Retrotran_Ty1/copia-like"/>
</dbReference>
<dbReference type="Proteomes" id="UP000250235">
    <property type="component" value="Unassembled WGS sequence"/>
</dbReference>
<feature type="domain" description="Retrovirus-related Pol polyprotein from transposon TNT 1-94-like beta-barrel" evidence="3">
    <location>
        <begin position="1"/>
        <end position="39"/>
    </location>
</feature>